<dbReference type="Proteomes" id="UP001596306">
    <property type="component" value="Unassembled WGS sequence"/>
</dbReference>
<proteinExistence type="predicted"/>
<keyword evidence="2" id="KW-1185">Reference proteome</keyword>
<organism evidence="1 2">
    <name type="scientific">Luethyella okanaganae</name>
    <dbReference type="NCBI Taxonomy" id="69372"/>
    <lineage>
        <taxon>Bacteria</taxon>
        <taxon>Bacillati</taxon>
        <taxon>Actinomycetota</taxon>
        <taxon>Actinomycetes</taxon>
        <taxon>Micrococcales</taxon>
        <taxon>Microbacteriaceae</taxon>
        <taxon>Luethyella</taxon>
    </lineage>
</organism>
<protein>
    <submittedName>
        <fullName evidence="1">Uncharacterized protein</fullName>
    </submittedName>
</protein>
<sequence length="143" mass="14920">MTSDTAVDAGPLADWAEWNNARHRAVTEPLGALALVLTHWSPPGEPPVAEATARAGHPEHALFTRLTRTDIDTGLPQEGYRIWRADSPASQAFEETPPCSRAAASSSGVDTARAVTAATRLHPLAAEGGAAAVVGVVAPAWPR</sequence>
<dbReference type="RefSeq" id="WP_386731670.1">
    <property type="nucleotide sequence ID" value="NZ_JBHSTP010000003.1"/>
</dbReference>
<evidence type="ECO:0000313" key="2">
    <source>
        <dbReference type="Proteomes" id="UP001596306"/>
    </source>
</evidence>
<comment type="caution">
    <text evidence="1">The sequence shown here is derived from an EMBL/GenBank/DDBJ whole genome shotgun (WGS) entry which is preliminary data.</text>
</comment>
<name>A0ABW1VIU6_9MICO</name>
<reference evidence="2" key="1">
    <citation type="journal article" date="2019" name="Int. J. Syst. Evol. Microbiol.">
        <title>The Global Catalogue of Microorganisms (GCM) 10K type strain sequencing project: providing services to taxonomists for standard genome sequencing and annotation.</title>
        <authorList>
            <consortium name="The Broad Institute Genomics Platform"/>
            <consortium name="The Broad Institute Genome Sequencing Center for Infectious Disease"/>
            <person name="Wu L."/>
            <person name="Ma J."/>
        </authorList>
    </citation>
    <scope>NUCLEOTIDE SEQUENCE [LARGE SCALE GENOMIC DNA]</scope>
    <source>
        <strain evidence="2">CCUG 43304</strain>
    </source>
</reference>
<gene>
    <name evidence="1" type="ORF">ACFQB0_11530</name>
</gene>
<evidence type="ECO:0000313" key="1">
    <source>
        <dbReference type="EMBL" id="MFC6356738.1"/>
    </source>
</evidence>
<accession>A0ABW1VIU6</accession>
<dbReference type="EMBL" id="JBHSTP010000003">
    <property type="protein sequence ID" value="MFC6356738.1"/>
    <property type="molecule type" value="Genomic_DNA"/>
</dbReference>